<comment type="catalytic activity">
    <reaction evidence="10">
        <text>di-trans,octa-cis-undecaprenyl diphospho-N-acetyl-alpha-D-muramoyl-L-alanyl-D-glutamyl-meso-2,6-diaminopimeloyl-D-alanyl-D-alanine + UDP-N-acetyl-alpha-D-glucosamine = di-trans,octa-cis-undecaprenyl diphospho-[N-acetyl-alpha-D-glucosaminyl-(1-&gt;4)]-N-acetyl-alpha-D-muramoyl-L-alanyl-D-glutamyl-meso-2,6-diaminopimeloyl-D-alanyl-D-alanine + UDP + H(+)</text>
        <dbReference type="Rhea" id="RHEA:31227"/>
        <dbReference type="ChEBI" id="CHEBI:15378"/>
        <dbReference type="ChEBI" id="CHEBI:57705"/>
        <dbReference type="ChEBI" id="CHEBI:58223"/>
        <dbReference type="ChEBI" id="CHEBI:61387"/>
        <dbReference type="ChEBI" id="CHEBI:61388"/>
        <dbReference type="EC" id="2.4.1.227"/>
    </reaction>
</comment>
<feature type="binding site" evidence="10">
    <location>
        <begin position="11"/>
        <end position="13"/>
    </location>
    <ligand>
        <name>UDP-N-acetyl-alpha-D-glucosamine</name>
        <dbReference type="ChEBI" id="CHEBI:57705"/>
    </ligand>
</feature>
<feature type="domain" description="Glycosyltransferase family 28 N-terminal" evidence="11">
    <location>
        <begin position="4"/>
        <end position="142"/>
    </location>
</feature>
<feature type="domain" description="Glycosyl transferase family 28 C-terminal" evidence="12">
    <location>
        <begin position="185"/>
        <end position="337"/>
    </location>
</feature>
<dbReference type="GO" id="GO:0051991">
    <property type="term" value="F:UDP-N-acetyl-D-glucosamine:N-acetylmuramoyl-L-alanyl-D-glutamyl-meso-2,6-diaminopimelyl-D-alanyl-D-alanine-diphosphoundecaprenol 4-beta-N-acetylglucosaminlytransferase activity"/>
    <property type="evidence" value="ECO:0007669"/>
    <property type="project" value="RHEA"/>
</dbReference>
<keyword evidence="6 10" id="KW-0573">Peptidoglycan synthesis</keyword>
<dbReference type="InterPro" id="IPR007235">
    <property type="entry name" value="Glyco_trans_28_C"/>
</dbReference>
<evidence type="ECO:0000256" key="5">
    <source>
        <dbReference type="ARBA" id="ARBA00022960"/>
    </source>
</evidence>
<accession>A0A1G6AN92</accession>
<evidence type="ECO:0000259" key="11">
    <source>
        <dbReference type="Pfam" id="PF03033"/>
    </source>
</evidence>
<organism evidence="13 14">
    <name type="scientific">Desulfonatronum thiosulfatophilum</name>
    <dbReference type="NCBI Taxonomy" id="617002"/>
    <lineage>
        <taxon>Bacteria</taxon>
        <taxon>Pseudomonadati</taxon>
        <taxon>Thermodesulfobacteriota</taxon>
        <taxon>Desulfovibrionia</taxon>
        <taxon>Desulfovibrionales</taxon>
        <taxon>Desulfonatronaceae</taxon>
        <taxon>Desulfonatronum</taxon>
    </lineage>
</organism>
<comment type="caution">
    <text evidence="10">Lacks conserved residue(s) required for the propagation of feature annotation.</text>
</comment>
<feature type="binding site" evidence="10">
    <location>
        <position position="191"/>
    </location>
    <ligand>
        <name>UDP-N-acetyl-alpha-D-glucosamine</name>
        <dbReference type="ChEBI" id="CHEBI:57705"/>
    </ligand>
</feature>
<dbReference type="PANTHER" id="PTHR21015">
    <property type="entry name" value="UDP-N-ACETYLGLUCOSAMINE--N-ACETYLMURAMYL-(PENTAPEPTIDE) PYROPHOSPHORYL-UNDECAPRENOL N-ACETYLGLUCOSAMINE TRANSFERASE 1"/>
    <property type="match status" value="1"/>
</dbReference>
<evidence type="ECO:0000256" key="8">
    <source>
        <dbReference type="ARBA" id="ARBA00023306"/>
    </source>
</evidence>
<keyword evidence="3 10" id="KW-0328">Glycosyltransferase</keyword>
<keyword evidence="2 10" id="KW-0132">Cell division</keyword>
<dbReference type="EC" id="2.4.1.227" evidence="10"/>
<dbReference type="OrthoDB" id="9808936at2"/>
<dbReference type="Pfam" id="PF04101">
    <property type="entry name" value="Glyco_tran_28_C"/>
    <property type="match status" value="1"/>
</dbReference>
<evidence type="ECO:0000256" key="6">
    <source>
        <dbReference type="ARBA" id="ARBA00022984"/>
    </source>
</evidence>
<feature type="binding site" evidence="10">
    <location>
        <position position="290"/>
    </location>
    <ligand>
        <name>UDP-N-acetyl-alpha-D-glucosamine</name>
        <dbReference type="ChEBI" id="CHEBI:57705"/>
    </ligand>
</feature>
<dbReference type="SUPFAM" id="SSF53756">
    <property type="entry name" value="UDP-Glycosyltransferase/glycogen phosphorylase"/>
    <property type="match status" value="1"/>
</dbReference>
<feature type="binding site" evidence="10">
    <location>
        <position position="124"/>
    </location>
    <ligand>
        <name>UDP-N-acetyl-alpha-D-glucosamine</name>
        <dbReference type="ChEBI" id="CHEBI:57705"/>
    </ligand>
</feature>
<feature type="binding site" evidence="10">
    <location>
        <position position="165"/>
    </location>
    <ligand>
        <name>UDP-N-acetyl-alpha-D-glucosamine</name>
        <dbReference type="ChEBI" id="CHEBI:57705"/>
    </ligand>
</feature>
<evidence type="ECO:0000256" key="7">
    <source>
        <dbReference type="ARBA" id="ARBA00023136"/>
    </source>
</evidence>
<evidence type="ECO:0000259" key="12">
    <source>
        <dbReference type="Pfam" id="PF04101"/>
    </source>
</evidence>
<keyword evidence="4 10" id="KW-0808">Transferase</keyword>
<proteinExistence type="inferred from homology"/>
<name>A0A1G6AN92_9BACT</name>
<evidence type="ECO:0000313" key="13">
    <source>
        <dbReference type="EMBL" id="SDB09852.1"/>
    </source>
</evidence>
<comment type="pathway">
    <text evidence="10">Cell wall biogenesis; peptidoglycan biosynthesis.</text>
</comment>
<dbReference type="HAMAP" id="MF_00033">
    <property type="entry name" value="MurG"/>
    <property type="match status" value="1"/>
</dbReference>
<evidence type="ECO:0000256" key="1">
    <source>
        <dbReference type="ARBA" id="ARBA00022475"/>
    </source>
</evidence>
<reference evidence="13 14" key="1">
    <citation type="submission" date="2016-10" db="EMBL/GenBank/DDBJ databases">
        <authorList>
            <person name="de Groot N.N."/>
        </authorList>
    </citation>
    <scope>NUCLEOTIDE SEQUENCE [LARGE SCALE GENOMIC DNA]</scope>
    <source>
        <strain evidence="13 14">ASO4-2</strain>
    </source>
</reference>
<evidence type="ECO:0000256" key="3">
    <source>
        <dbReference type="ARBA" id="ARBA00022676"/>
    </source>
</evidence>
<feature type="binding site" evidence="10">
    <location>
        <position position="245"/>
    </location>
    <ligand>
        <name>UDP-N-acetyl-alpha-D-glucosamine</name>
        <dbReference type="ChEBI" id="CHEBI:57705"/>
    </ligand>
</feature>
<evidence type="ECO:0000313" key="14">
    <source>
        <dbReference type="Proteomes" id="UP000198771"/>
    </source>
</evidence>
<keyword evidence="14" id="KW-1185">Reference proteome</keyword>
<sequence length="360" mass="38881">MNRVILTTGGTGGHIFPALAVAEELRARHPAIELLFVGGTRGPEGKLASQAGLAFEALPVAGVLGRGWRALGILGWLPRSVVQAMGILRRFKPDVVLGLGGYAGFSTVLAAWMSRIPTAIHEQNGFPGMTNRLLGRLVRKVLLSLPDERGFFDPDKVVYTGNPLRQAVRELRTIEPAGESPRRNVLILGGSQGAKAINQAVLESLDGFQEERISLWHQTGPADLERVANGYSQAGWDKARVEPFIDNVAEAYGWADLVVCRAGATTLAELTAMGKPSVLIPFPYATHNHQMLNARHLEQAGAAMVLMESYLARVQLWAVVKDLLDIPGKLRDMSKSAWELGRPDAGAAVVRELEGLVHGT</sequence>
<evidence type="ECO:0000256" key="4">
    <source>
        <dbReference type="ARBA" id="ARBA00022679"/>
    </source>
</evidence>
<dbReference type="InterPro" id="IPR004276">
    <property type="entry name" value="GlycoTrans_28_N"/>
</dbReference>
<dbReference type="GO" id="GO:0005886">
    <property type="term" value="C:plasma membrane"/>
    <property type="evidence" value="ECO:0007669"/>
    <property type="project" value="UniProtKB-SubCell"/>
</dbReference>
<comment type="subcellular location">
    <subcellularLocation>
        <location evidence="10">Cell membrane</location>
        <topology evidence="10">Peripheral membrane protein</topology>
        <orientation evidence="10">Cytoplasmic side</orientation>
    </subcellularLocation>
</comment>
<dbReference type="RefSeq" id="WP_092116906.1">
    <property type="nucleotide sequence ID" value="NZ_FMXO01000002.1"/>
</dbReference>
<dbReference type="GO" id="GO:0050511">
    <property type="term" value="F:undecaprenyldiphospho-muramoylpentapeptide beta-N-acetylglucosaminyltransferase activity"/>
    <property type="evidence" value="ECO:0007669"/>
    <property type="project" value="UniProtKB-UniRule"/>
</dbReference>
<dbReference type="PANTHER" id="PTHR21015:SF22">
    <property type="entry name" value="GLYCOSYLTRANSFERASE"/>
    <property type="match status" value="1"/>
</dbReference>
<dbReference type="STRING" id="617002.SAMN05660653_00513"/>
<dbReference type="GO" id="GO:0071555">
    <property type="term" value="P:cell wall organization"/>
    <property type="evidence" value="ECO:0007669"/>
    <property type="project" value="UniProtKB-KW"/>
</dbReference>
<comment type="function">
    <text evidence="10">Cell wall formation. Catalyzes the transfer of a GlcNAc subunit on undecaprenyl-pyrophosphoryl-MurNAc-pentapeptide (lipid intermediate I) to form undecaprenyl-pyrophosphoryl-MurNAc-(pentapeptide)GlcNAc (lipid intermediate II).</text>
</comment>
<gene>
    <name evidence="10" type="primary">murG</name>
    <name evidence="13" type="ORF">SAMN05660653_00513</name>
</gene>
<dbReference type="EMBL" id="FMXO01000002">
    <property type="protein sequence ID" value="SDB09852.1"/>
    <property type="molecule type" value="Genomic_DNA"/>
</dbReference>
<keyword evidence="1 10" id="KW-1003">Cell membrane</keyword>
<dbReference type="GO" id="GO:0005975">
    <property type="term" value="P:carbohydrate metabolic process"/>
    <property type="evidence" value="ECO:0007669"/>
    <property type="project" value="InterPro"/>
</dbReference>
<dbReference type="AlphaFoldDB" id="A0A1G6AN92"/>
<dbReference type="UniPathway" id="UPA00219"/>
<keyword evidence="8 10" id="KW-0131">Cell cycle</keyword>
<protein>
    <recommendedName>
        <fullName evidence="10">UDP-N-acetylglucosamine--N-acetylmuramyl-(pentapeptide) pyrophosphoryl-undecaprenol N-acetylglucosamine transferase</fullName>
        <ecNumber evidence="10">2.4.1.227</ecNumber>
    </recommendedName>
    <alternativeName>
        <fullName evidence="10">Undecaprenyl-PP-MurNAc-pentapeptide-UDPGlcNAc GlcNAc transferase</fullName>
    </alternativeName>
</protein>
<keyword evidence="5 10" id="KW-0133">Cell shape</keyword>
<dbReference type="GO" id="GO:0009252">
    <property type="term" value="P:peptidoglycan biosynthetic process"/>
    <property type="evidence" value="ECO:0007669"/>
    <property type="project" value="UniProtKB-UniRule"/>
</dbReference>
<comment type="similarity">
    <text evidence="10">Belongs to the glycosyltransferase 28 family. MurG subfamily.</text>
</comment>
<dbReference type="Pfam" id="PF03033">
    <property type="entry name" value="Glyco_transf_28"/>
    <property type="match status" value="1"/>
</dbReference>
<dbReference type="GO" id="GO:0051301">
    <property type="term" value="P:cell division"/>
    <property type="evidence" value="ECO:0007669"/>
    <property type="project" value="UniProtKB-KW"/>
</dbReference>
<keyword evidence="7 10" id="KW-0472">Membrane</keyword>
<keyword evidence="9 10" id="KW-0961">Cell wall biogenesis/degradation</keyword>
<dbReference type="InterPro" id="IPR006009">
    <property type="entry name" value="GlcNAc_MurG"/>
</dbReference>
<dbReference type="Proteomes" id="UP000198771">
    <property type="component" value="Unassembled WGS sequence"/>
</dbReference>
<dbReference type="NCBIfam" id="TIGR01133">
    <property type="entry name" value="murG"/>
    <property type="match status" value="1"/>
</dbReference>
<evidence type="ECO:0000256" key="2">
    <source>
        <dbReference type="ARBA" id="ARBA00022618"/>
    </source>
</evidence>
<dbReference type="GO" id="GO:0008360">
    <property type="term" value="P:regulation of cell shape"/>
    <property type="evidence" value="ECO:0007669"/>
    <property type="project" value="UniProtKB-KW"/>
</dbReference>
<dbReference type="CDD" id="cd03785">
    <property type="entry name" value="GT28_MurG"/>
    <property type="match status" value="1"/>
</dbReference>
<dbReference type="Gene3D" id="3.40.50.2000">
    <property type="entry name" value="Glycogen Phosphorylase B"/>
    <property type="match status" value="2"/>
</dbReference>
<evidence type="ECO:0000256" key="9">
    <source>
        <dbReference type="ARBA" id="ARBA00023316"/>
    </source>
</evidence>
<evidence type="ECO:0000256" key="10">
    <source>
        <dbReference type="HAMAP-Rule" id="MF_00033"/>
    </source>
</evidence>